<proteinExistence type="predicted"/>
<protein>
    <submittedName>
        <fullName evidence="2">Uncharacterized protein</fullName>
    </submittedName>
</protein>
<organism evidence="2 3">
    <name type="scientific">Cordyceps javanica</name>
    <dbReference type="NCBI Taxonomy" id="43265"/>
    <lineage>
        <taxon>Eukaryota</taxon>
        <taxon>Fungi</taxon>
        <taxon>Dikarya</taxon>
        <taxon>Ascomycota</taxon>
        <taxon>Pezizomycotina</taxon>
        <taxon>Sordariomycetes</taxon>
        <taxon>Hypocreomycetidae</taxon>
        <taxon>Hypocreales</taxon>
        <taxon>Cordycipitaceae</taxon>
        <taxon>Cordyceps</taxon>
    </lineage>
</organism>
<evidence type="ECO:0000313" key="3">
    <source>
        <dbReference type="Proteomes" id="UP000315783"/>
    </source>
</evidence>
<evidence type="ECO:0000313" key="2">
    <source>
        <dbReference type="EMBL" id="TQW00053.1"/>
    </source>
</evidence>
<dbReference type="EMBL" id="SPUK01000002">
    <property type="protein sequence ID" value="TQW00053.1"/>
    <property type="molecule type" value="Genomic_DNA"/>
</dbReference>
<gene>
    <name evidence="2" type="ORF">IF1G_02267</name>
</gene>
<name>A0A545VEB3_9HYPO</name>
<sequence>MREGKRREEGEEIEIEEYDDDETEFRGKRVRKKEGNKSREQNRHSQRMYWRGPYSGELAGRQLATD</sequence>
<accession>A0A545VEB3</accession>
<comment type="caution">
    <text evidence="2">The sequence shown here is derived from an EMBL/GenBank/DDBJ whole genome shotgun (WGS) entry which is preliminary data.</text>
</comment>
<feature type="region of interest" description="Disordered" evidence="1">
    <location>
        <begin position="18"/>
        <end position="66"/>
    </location>
</feature>
<dbReference type="Proteomes" id="UP000315783">
    <property type="component" value="Unassembled WGS sequence"/>
</dbReference>
<dbReference type="AlphaFoldDB" id="A0A545VEB3"/>
<reference evidence="2 3" key="1">
    <citation type="journal article" date="2019" name="Appl. Microbiol. Biotechnol.">
        <title>Genome sequence of Isaria javanica and comparative genome analysis insights into family S53 peptidase evolution in fungal entomopathogens.</title>
        <authorList>
            <person name="Lin R."/>
            <person name="Zhang X."/>
            <person name="Xin B."/>
            <person name="Zou M."/>
            <person name="Gao Y."/>
            <person name="Qin F."/>
            <person name="Hu Q."/>
            <person name="Xie B."/>
            <person name="Cheng X."/>
        </authorList>
    </citation>
    <scope>NUCLEOTIDE SEQUENCE [LARGE SCALE GENOMIC DNA]</scope>
    <source>
        <strain evidence="2 3">IJ1G</strain>
    </source>
</reference>
<evidence type="ECO:0000256" key="1">
    <source>
        <dbReference type="SAM" id="MobiDB-lite"/>
    </source>
</evidence>
<keyword evidence="3" id="KW-1185">Reference proteome</keyword>
<feature type="compositionally biased region" description="Basic and acidic residues" evidence="1">
    <location>
        <begin position="33"/>
        <end position="43"/>
    </location>
</feature>